<evidence type="ECO:0000313" key="2">
    <source>
        <dbReference type="EMBL" id="KUJ20099.1"/>
    </source>
</evidence>
<dbReference type="SUPFAM" id="SSF53474">
    <property type="entry name" value="alpha/beta-Hydrolases"/>
    <property type="match status" value="1"/>
</dbReference>
<organism evidence="2 3">
    <name type="scientific">Mollisia scopiformis</name>
    <name type="common">Conifer needle endophyte fungus</name>
    <name type="synonym">Phialocephala scopiformis</name>
    <dbReference type="NCBI Taxonomy" id="149040"/>
    <lineage>
        <taxon>Eukaryota</taxon>
        <taxon>Fungi</taxon>
        <taxon>Dikarya</taxon>
        <taxon>Ascomycota</taxon>
        <taxon>Pezizomycotina</taxon>
        <taxon>Leotiomycetes</taxon>
        <taxon>Helotiales</taxon>
        <taxon>Mollisiaceae</taxon>
        <taxon>Mollisia</taxon>
    </lineage>
</organism>
<keyword evidence="2" id="KW-0378">Hydrolase</keyword>
<sequence>MTIQTIHYQVPSLSAELIGELDDDLTLFRGIPYATVTKRWTHSEVLNTLESPFDATTFGPRCIQIESPSVAVGGNLHGNPYDHEFGCLNLNITVPTKTLESPSNNLFPLLPVMVWIHGGAFLHGSNSRPRDRPERLCRLALSNGTPIILVSIQYRVGALGFAASLDLATESHRNQHPSHLPSSGNYGLIDQRSALLWIQSHIQGFGGDPNNVTTFGISAGSASIHYHILSGDPLFDRAIMMSGSAPVLGPLPATMFGQAWKEMCTSLNISHFGLEAKLEKLRSLDAMEILKHYTRAPMGPMACGIYLPLNWDVFAKQPETRCKSIILGDTKCDGIIVDYISTHVPQPRFLHDLSGVFHSPADIDTFLVYFGIRKEEMSYEKYREALRFFFSVMLFQYPNLCIARGFGGKAYLYHFDQPSTLEGETEGLSYHGMCATYMFQNENDGLPEEHVKTAEEMGKIWTAFASGKSKPWEEFGKKERFMRFGPGASAVTEVKGDGERDYIYLEWLESHREETRSLFTFASENVECKLLKQDCSSALSSESARM</sequence>
<dbReference type="GO" id="GO:0016787">
    <property type="term" value="F:hydrolase activity"/>
    <property type="evidence" value="ECO:0007669"/>
    <property type="project" value="UniProtKB-KW"/>
</dbReference>
<dbReference type="InParanoid" id="A0A194XJ03"/>
<dbReference type="Pfam" id="PF00135">
    <property type="entry name" value="COesterase"/>
    <property type="match status" value="1"/>
</dbReference>
<dbReference type="InterPro" id="IPR029058">
    <property type="entry name" value="AB_hydrolase_fold"/>
</dbReference>
<dbReference type="PANTHER" id="PTHR11559">
    <property type="entry name" value="CARBOXYLESTERASE"/>
    <property type="match status" value="1"/>
</dbReference>
<dbReference type="Gene3D" id="3.40.50.1820">
    <property type="entry name" value="alpha/beta hydrolase"/>
    <property type="match status" value="1"/>
</dbReference>
<dbReference type="InterPro" id="IPR002018">
    <property type="entry name" value="CarbesteraseB"/>
</dbReference>
<dbReference type="RefSeq" id="XP_018074454.1">
    <property type="nucleotide sequence ID" value="XM_018222343.1"/>
</dbReference>
<reference evidence="2 3" key="1">
    <citation type="submission" date="2015-10" db="EMBL/GenBank/DDBJ databases">
        <title>Full genome of DAOMC 229536 Phialocephala scopiformis, a fungal endophyte of spruce producing the potent anti-insectan compound rugulosin.</title>
        <authorList>
            <consortium name="DOE Joint Genome Institute"/>
            <person name="Walker A.K."/>
            <person name="Frasz S.L."/>
            <person name="Seifert K.A."/>
            <person name="Miller J.D."/>
            <person name="Mondo S.J."/>
            <person name="Labutti K."/>
            <person name="Lipzen A."/>
            <person name="Dockter R."/>
            <person name="Kennedy M."/>
            <person name="Grigoriev I.V."/>
            <person name="Spatafora J.W."/>
        </authorList>
    </citation>
    <scope>NUCLEOTIDE SEQUENCE [LARGE SCALE GENOMIC DNA]</scope>
    <source>
        <strain evidence="2 3">CBS 120377</strain>
    </source>
</reference>
<dbReference type="EMBL" id="KQ947410">
    <property type="protein sequence ID" value="KUJ20099.1"/>
    <property type="molecule type" value="Genomic_DNA"/>
</dbReference>
<dbReference type="STRING" id="149040.A0A194XJ03"/>
<dbReference type="GeneID" id="28832069"/>
<dbReference type="Proteomes" id="UP000070700">
    <property type="component" value="Unassembled WGS sequence"/>
</dbReference>
<keyword evidence="3" id="KW-1185">Reference proteome</keyword>
<protein>
    <submittedName>
        <fullName evidence="2">Alpha/beta-hydrolase</fullName>
    </submittedName>
</protein>
<dbReference type="AlphaFoldDB" id="A0A194XJ03"/>
<dbReference type="InterPro" id="IPR050309">
    <property type="entry name" value="Type-B_Carboxylest/Lipase"/>
</dbReference>
<name>A0A194XJ03_MOLSC</name>
<proteinExistence type="predicted"/>
<evidence type="ECO:0000259" key="1">
    <source>
        <dbReference type="Pfam" id="PF00135"/>
    </source>
</evidence>
<evidence type="ECO:0000313" key="3">
    <source>
        <dbReference type="Proteomes" id="UP000070700"/>
    </source>
</evidence>
<gene>
    <name evidence="2" type="ORF">LY89DRAFT_779950</name>
</gene>
<accession>A0A194XJ03</accession>
<dbReference type="KEGG" id="psco:LY89DRAFT_779950"/>
<dbReference type="OrthoDB" id="6846267at2759"/>
<feature type="domain" description="Carboxylesterase type B" evidence="1">
    <location>
        <begin position="24"/>
        <end position="485"/>
    </location>
</feature>